<dbReference type="Proteomes" id="UP000824755">
    <property type="component" value="Chromosome"/>
</dbReference>
<gene>
    <name evidence="3" type="ORF">H8L67_00095</name>
</gene>
<dbReference type="RefSeq" id="WP_220379786.1">
    <property type="nucleotide sequence ID" value="NZ_CP080544.1"/>
</dbReference>
<reference evidence="3 4" key="1">
    <citation type="submission" date="2021-08" db="EMBL/GenBank/DDBJ databases">
        <title>Lysobacter sp. strain CJ11 Genome sequencing and assembly.</title>
        <authorList>
            <person name="Kim I."/>
        </authorList>
    </citation>
    <scope>NUCLEOTIDE SEQUENCE [LARGE SCALE GENOMIC DNA]</scope>
    <source>
        <strain evidence="3 4">CJ11</strain>
    </source>
</reference>
<evidence type="ECO:0000313" key="3">
    <source>
        <dbReference type="EMBL" id="QYR52967.1"/>
    </source>
</evidence>
<keyword evidence="4" id="KW-1185">Reference proteome</keyword>
<sequence length="128" mass="14095">MKILHFAAAILILISPVASAQNLDATQQYKRCPANAASMADSRRCDSEELDRQKALLTAEYKIITAGASPSATANLDKAQKAWVTYRDLDCKAKSSAIPGSGASDAYFECMLQHIRVRKLQLENYWSL</sequence>
<evidence type="ECO:0000259" key="2">
    <source>
        <dbReference type="Pfam" id="PF07007"/>
    </source>
</evidence>
<feature type="domain" description="Lysozyme inhibitor LprI-like N-terminal" evidence="2">
    <location>
        <begin position="34"/>
        <end position="122"/>
    </location>
</feature>
<proteinExistence type="predicted"/>
<dbReference type="Gene3D" id="1.20.1270.180">
    <property type="match status" value="1"/>
</dbReference>
<feature type="chain" id="PRO_5047152880" evidence="1">
    <location>
        <begin position="21"/>
        <end position="128"/>
    </location>
</feature>
<dbReference type="Pfam" id="PF07007">
    <property type="entry name" value="LprI"/>
    <property type="match status" value="1"/>
</dbReference>
<organism evidence="3 4">
    <name type="scientific">Lysobacter soyae</name>
    <dbReference type="NCBI Taxonomy" id="2764185"/>
    <lineage>
        <taxon>Bacteria</taxon>
        <taxon>Pseudomonadati</taxon>
        <taxon>Pseudomonadota</taxon>
        <taxon>Gammaproteobacteria</taxon>
        <taxon>Lysobacterales</taxon>
        <taxon>Lysobacteraceae</taxon>
        <taxon>Lysobacter</taxon>
    </lineage>
</organism>
<feature type="signal peptide" evidence="1">
    <location>
        <begin position="1"/>
        <end position="20"/>
    </location>
</feature>
<dbReference type="EMBL" id="CP080544">
    <property type="protein sequence ID" value="QYR52967.1"/>
    <property type="molecule type" value="Genomic_DNA"/>
</dbReference>
<keyword evidence="1" id="KW-0732">Signal</keyword>
<accession>A0ABX8WNZ0</accession>
<protein>
    <submittedName>
        <fullName evidence="3">DUF1311 domain-containing protein</fullName>
    </submittedName>
</protein>
<evidence type="ECO:0000256" key="1">
    <source>
        <dbReference type="SAM" id="SignalP"/>
    </source>
</evidence>
<evidence type="ECO:0000313" key="4">
    <source>
        <dbReference type="Proteomes" id="UP000824755"/>
    </source>
</evidence>
<dbReference type="InterPro" id="IPR009739">
    <property type="entry name" value="LprI-like_N"/>
</dbReference>
<name>A0ABX8WNZ0_9GAMM</name>